<dbReference type="EC" id="2.4.1.-" evidence="1"/>
<dbReference type="InterPro" id="IPR004629">
    <property type="entry name" value="WecG_TagA_CpsF"/>
</dbReference>
<gene>
    <name evidence="1" type="ORF">ACFPK2_05060</name>
</gene>
<organism evidence="1 2">
    <name type="scientific">Bosea minatitlanensis</name>
    <dbReference type="NCBI Taxonomy" id="128782"/>
    <lineage>
        <taxon>Bacteria</taxon>
        <taxon>Pseudomonadati</taxon>
        <taxon>Pseudomonadota</taxon>
        <taxon>Alphaproteobacteria</taxon>
        <taxon>Hyphomicrobiales</taxon>
        <taxon>Boseaceae</taxon>
        <taxon>Bosea</taxon>
    </lineage>
</organism>
<proteinExistence type="predicted"/>
<dbReference type="RefSeq" id="WP_158448268.1">
    <property type="nucleotide sequence ID" value="NZ_JAOAOS010000001.1"/>
</dbReference>
<accession>A0ABW0EYU6</accession>
<name>A0ABW0EYU6_9HYPH</name>
<keyword evidence="2" id="KW-1185">Reference proteome</keyword>
<evidence type="ECO:0000313" key="2">
    <source>
        <dbReference type="Proteomes" id="UP001595976"/>
    </source>
</evidence>
<dbReference type="EMBL" id="JBHSLI010000001">
    <property type="protein sequence ID" value="MFC5292359.1"/>
    <property type="molecule type" value="Genomic_DNA"/>
</dbReference>
<evidence type="ECO:0000313" key="1">
    <source>
        <dbReference type="EMBL" id="MFC5292359.1"/>
    </source>
</evidence>
<dbReference type="Proteomes" id="UP001595976">
    <property type="component" value="Unassembled WGS sequence"/>
</dbReference>
<dbReference type="GO" id="GO:0016757">
    <property type="term" value="F:glycosyltransferase activity"/>
    <property type="evidence" value="ECO:0007669"/>
    <property type="project" value="UniProtKB-KW"/>
</dbReference>
<keyword evidence="1" id="KW-0328">Glycosyltransferase</keyword>
<reference evidence="2" key="1">
    <citation type="journal article" date="2019" name="Int. J. Syst. Evol. Microbiol.">
        <title>The Global Catalogue of Microorganisms (GCM) 10K type strain sequencing project: providing services to taxonomists for standard genome sequencing and annotation.</title>
        <authorList>
            <consortium name="The Broad Institute Genomics Platform"/>
            <consortium name="The Broad Institute Genome Sequencing Center for Infectious Disease"/>
            <person name="Wu L."/>
            <person name="Ma J."/>
        </authorList>
    </citation>
    <scope>NUCLEOTIDE SEQUENCE [LARGE SCALE GENOMIC DNA]</scope>
    <source>
        <strain evidence="2">CGMCC 1.15643</strain>
    </source>
</reference>
<comment type="caution">
    <text evidence="1">The sequence shown here is derived from an EMBL/GenBank/DDBJ whole genome shotgun (WGS) entry which is preliminary data.</text>
</comment>
<keyword evidence="1" id="KW-0808">Transferase</keyword>
<protein>
    <submittedName>
        <fullName evidence="1">WecB/TagA/CpsF family glycosyltransferase</fullName>
        <ecNumber evidence="1">2.4.1.-</ecNumber>
    </submittedName>
</protein>
<sequence length="197" mass="20853">MPDSIEDQIERILRADLVQRDTGLQEALRRSEQAGEAVFLFGGDSATIHALRRRLRSRRPRLRLAGVCDADFSGPAGPGILAHIAACKPDLVIADLAPRRHRALIAEFAAHGLHIGLVNLPGTFARYLATQPGAAGLARLTAKLPPAIGRAFGELAGLARLSGILARQLLQRAAPAAGAGRAGAPRLPGRRLRSNAL</sequence>
<dbReference type="Pfam" id="PF03808">
    <property type="entry name" value="Glyco_tran_WecG"/>
    <property type="match status" value="1"/>
</dbReference>